<dbReference type="EMBL" id="CP097770">
    <property type="protein sequence ID" value="UZP76203.1"/>
    <property type="molecule type" value="Genomic_DNA"/>
</dbReference>
<protein>
    <submittedName>
        <fullName evidence="1">Uncharacterized protein</fullName>
    </submittedName>
</protein>
<gene>
    <name evidence="1" type="ORF">MF626_06710</name>
</gene>
<dbReference type="AlphaFoldDB" id="A0AAE9PVG6"/>
<reference evidence="1" key="1">
    <citation type="submission" date="2022-11" db="EMBL/GenBank/DDBJ databases">
        <authorList>
            <person name="Vasilchenko N.G."/>
            <person name="Prazdnova E.V."/>
            <person name="Gorovtsov A.V."/>
            <person name="Chistyakov V.A."/>
            <person name="Pak M.L."/>
        </authorList>
    </citation>
    <scope>NUCLEOTIDE SEQUENCE</scope>
    <source>
        <strain evidence="1">R 4.5</strain>
    </source>
</reference>
<dbReference type="SUPFAM" id="SSF81301">
    <property type="entry name" value="Nucleotidyltransferase"/>
    <property type="match status" value="1"/>
</dbReference>
<accession>A0AAE9PVG6</accession>
<dbReference type="InterPro" id="IPR043519">
    <property type="entry name" value="NT_sf"/>
</dbReference>
<sequence length="76" mass="8401">MLKEAISSVLVDRLPHNLAVALSSLAESWSTVSVPWMLGGSCSLLVQEVELDRLPRDIDIYADIHAAKQLHAHPWV</sequence>
<organism evidence="1">
    <name type="scientific">Paenibacillus polymyxa</name>
    <name type="common">Bacillus polymyxa</name>
    <dbReference type="NCBI Taxonomy" id="1406"/>
    <lineage>
        <taxon>Bacteria</taxon>
        <taxon>Bacillati</taxon>
        <taxon>Bacillota</taxon>
        <taxon>Bacilli</taxon>
        <taxon>Bacillales</taxon>
        <taxon>Paenibacillaceae</taxon>
        <taxon>Paenibacillus</taxon>
    </lineage>
</organism>
<name>A0AAE9PVG6_PAEPO</name>
<dbReference type="Gene3D" id="3.30.460.40">
    <property type="match status" value="1"/>
</dbReference>
<proteinExistence type="predicted"/>
<evidence type="ECO:0000313" key="1">
    <source>
        <dbReference type="EMBL" id="UZP76203.1"/>
    </source>
</evidence>